<organism evidence="3 4">
    <name type="scientific">Diabrotica virgifera virgifera</name>
    <name type="common">western corn rootworm</name>
    <dbReference type="NCBI Taxonomy" id="50390"/>
    <lineage>
        <taxon>Eukaryota</taxon>
        <taxon>Metazoa</taxon>
        <taxon>Ecdysozoa</taxon>
        <taxon>Arthropoda</taxon>
        <taxon>Hexapoda</taxon>
        <taxon>Insecta</taxon>
        <taxon>Pterygota</taxon>
        <taxon>Neoptera</taxon>
        <taxon>Endopterygota</taxon>
        <taxon>Coleoptera</taxon>
        <taxon>Polyphaga</taxon>
        <taxon>Cucujiformia</taxon>
        <taxon>Chrysomeloidea</taxon>
        <taxon>Chrysomelidae</taxon>
        <taxon>Galerucinae</taxon>
        <taxon>Diabroticina</taxon>
        <taxon>Diabroticites</taxon>
        <taxon>Diabrotica</taxon>
    </lineage>
</organism>
<dbReference type="EnsemblMetazoa" id="XM_050657289.1">
    <property type="protein sequence ID" value="XP_050513246.1"/>
    <property type="gene ID" value="LOC126888862"/>
</dbReference>
<name>A0ABM5KSU0_DIAVI</name>
<proteinExistence type="predicted"/>
<feature type="domain" description="PiggyBac transposable element-derived protein" evidence="2">
    <location>
        <begin position="314"/>
        <end position="670"/>
    </location>
</feature>
<accession>A0ABM5KSU0</accession>
<dbReference type="RefSeq" id="XP_050513246.1">
    <property type="nucleotide sequence ID" value="XM_050657289.1"/>
</dbReference>
<feature type="region of interest" description="Disordered" evidence="1">
    <location>
        <begin position="240"/>
        <end position="264"/>
    </location>
</feature>
<dbReference type="GeneID" id="126888862"/>
<evidence type="ECO:0000256" key="1">
    <source>
        <dbReference type="SAM" id="MobiDB-lite"/>
    </source>
</evidence>
<evidence type="ECO:0000313" key="4">
    <source>
        <dbReference type="Proteomes" id="UP001652700"/>
    </source>
</evidence>
<evidence type="ECO:0000313" key="3">
    <source>
        <dbReference type="EnsemblMetazoa" id="XP_050513246.1"/>
    </source>
</evidence>
<dbReference type="PANTHER" id="PTHR47272">
    <property type="entry name" value="DDE_TNP_1_7 DOMAIN-CONTAINING PROTEIN"/>
    <property type="match status" value="1"/>
</dbReference>
<feature type="region of interest" description="Disordered" evidence="1">
    <location>
        <begin position="706"/>
        <end position="727"/>
    </location>
</feature>
<dbReference type="Pfam" id="PF13843">
    <property type="entry name" value="DDE_Tnp_1_7"/>
    <property type="match status" value="1"/>
</dbReference>
<reference evidence="3" key="1">
    <citation type="submission" date="2025-05" db="UniProtKB">
        <authorList>
            <consortium name="EnsemblMetazoa"/>
        </authorList>
    </citation>
    <scope>IDENTIFICATION</scope>
</reference>
<dbReference type="Proteomes" id="UP001652700">
    <property type="component" value="Unplaced"/>
</dbReference>
<protein>
    <recommendedName>
        <fullName evidence="2">PiggyBac transposable element-derived protein domain-containing protein</fullName>
    </recommendedName>
</protein>
<sequence>MDINTDIKPRCQDVSEETCRAEIYCKRDDSLLDSCKIEIQEECKKESTHDTYVYSDLEQSPIKIEKLDIKPEVSEEPYREEIYHNKMDYSLLDTCKIEVQEESKEESTHDTFVYSDLEQFPIKIEAKQDESKLTPVEEIGTNETDIHKMESLPSTSKEKRWSRPLTEDELLDLLMKDDDSEILRLSDADDANSIADLNDVSSEFGDDIQDIEETIFDGLIQEQKSTERGELENLEYPNEVTTEQPMSEDMKTKENSNQTTEKQTTAKERLLEFCEEFKLTNKKDVCWKKNITYLTRPVQWFVPEEVQVDELPAPIEYFMKYIPDALFEKISEMTNLHAVQKNIARFSPSDKEEIKRFVGIHIIMGNLKFPRARLYWSQLTGISIVKDNMTFNRFSKLRNTIHLVDVTARGDETDRMWKVREIYNSIRNRCRELQTETNLCIDEQIVPFKGQINVKQYLPNKPKKWGIKLWILAGQSGTIYDFIIYQGAETEIKENYAQFGQGAGTVMQLVERIEETHHGLYFDNFFSSYHLFQWLNNKSIMAVGTIRINRFFGPELTSDKDLKKNGRGSFDVAVSEDGIVITKWFDNKPVLVASNFVAAGKMDLCQRWDKTSKEYINVSRPEAISLYNSNMGGVDKLDFLLSVYRSYRRSRKWTVRMITHAIDMAIVNSWLEYRKQAELLGVQHNKILDLWDFRMSIGQHLILHKVPPKRGRPSGQENTGTTNNKKNKTEARPYIELRFDSYGHFPKIDEKKDSTRCKMENCKGKSHTFCVKCNVHLCFVSGRNCFFKFHVK</sequence>
<dbReference type="InterPro" id="IPR029526">
    <property type="entry name" value="PGBD"/>
</dbReference>
<evidence type="ECO:0000259" key="2">
    <source>
        <dbReference type="Pfam" id="PF13843"/>
    </source>
</evidence>
<keyword evidence="4" id="KW-1185">Reference proteome</keyword>
<dbReference type="PANTHER" id="PTHR47272:SF2">
    <property type="entry name" value="PIGGYBAC TRANSPOSABLE ELEMENT-DERIVED PROTEIN 3-LIKE"/>
    <property type="match status" value="1"/>
</dbReference>